<feature type="compositionally biased region" description="Polar residues" evidence="1">
    <location>
        <begin position="1"/>
        <end position="14"/>
    </location>
</feature>
<feature type="compositionally biased region" description="Basic and acidic residues" evidence="1">
    <location>
        <begin position="691"/>
        <end position="700"/>
    </location>
</feature>
<feature type="compositionally biased region" description="Low complexity" evidence="1">
    <location>
        <begin position="742"/>
        <end position="762"/>
    </location>
</feature>
<gene>
    <name evidence="2" type="ORF">Q9L58_004525</name>
</gene>
<feature type="region of interest" description="Disordered" evidence="1">
    <location>
        <begin position="654"/>
        <end position="710"/>
    </location>
</feature>
<feature type="compositionally biased region" description="Basic and acidic residues" evidence="1">
    <location>
        <begin position="767"/>
        <end position="778"/>
    </location>
</feature>
<feature type="compositionally biased region" description="Polar residues" evidence="1">
    <location>
        <begin position="202"/>
        <end position="212"/>
    </location>
</feature>
<comment type="caution">
    <text evidence="2">The sequence shown here is derived from an EMBL/GenBank/DDBJ whole genome shotgun (WGS) entry which is preliminary data.</text>
</comment>
<sequence length="852" mass="94645">MLSRRNTISSTSPATAHATIRRSSRLRRSKTVSHPTPTRSEKLAPEERCQQAVAAAQRAYGDDMQRRKSQIVRFSSPVDNRHPGAVSNGDGNHQTGAAGELNTPTSIGAAINATIPTTPASAAATADMHLSYDASSSPEYVSETSTTKARRWSMQEDLQQQWFTPRGCRSMNFTATGAEGYPVENSTPSSYSRLRKTRSVFSVGQGHQQQPNGEYPSSVVYSSELSPEGVGSRRKSMSFLRGGTDFMPESMRKKYAEEKPAVKERKSFYLPASSRRGQKPIAFPETVRGKKKEQSDEKELSVRKAVGEKARKMSASFFGTMRRAFGKQVKLEPSFPEQHVTSTRQHFRDYVSPSELHDSILDIPEPNNFKIRPAVVSRAPTFRHVPSYEMLRSVTGSIGEASPPAPPPHRDVSVATDNMSTWNATLDKKHLTNKKRLSIIDENMPNKVKEDIYSPPSFEKQQTQKSYEARRVYSALMKRLDRGSPRAKKEEAEYVHGPGYYFAPGLGLRPEEERMFERPYTAASTNTVITAIRKNSGRWRRNSEDNDEPFYPPPVPPIPLFYQQEAADKTISGTNVWLSGTLATEADELMKAASSQDPMPRDITPVPLGDLSATQVSTPISTPGKILRVARSASTFFPYSSSVDEVVRESTPSPYRKATSVMDQPNVSSSSFYSHGTGTTNTPPENTPTQRHSEYMHRSNDSNATAPKIKIKGGLKIKDYNLDWSRNSPLTTNQNYNNTPRNSTKNTPGNNSNSTTGNYGSNVTKPKNKENESQNKTKDFKKKSKSMLRPGNQGLGLHRSRSVLSQMSAIDIENAVNSQFGPVVADSGEMGWKEVSREKVVLQRRDSPMVFL</sequence>
<feature type="region of interest" description="Disordered" evidence="1">
    <location>
        <begin position="726"/>
        <end position="799"/>
    </location>
</feature>
<accession>A0ABR3GKZ1</accession>
<proteinExistence type="predicted"/>
<feature type="region of interest" description="Disordered" evidence="1">
    <location>
        <begin position="1"/>
        <end position="50"/>
    </location>
</feature>
<protein>
    <submittedName>
        <fullName evidence="2">Uncharacterized protein</fullName>
    </submittedName>
</protein>
<evidence type="ECO:0000256" key="1">
    <source>
        <dbReference type="SAM" id="MobiDB-lite"/>
    </source>
</evidence>
<feature type="compositionally biased region" description="Basic and acidic residues" evidence="1">
    <location>
        <begin position="39"/>
        <end position="49"/>
    </location>
</feature>
<feature type="region of interest" description="Disordered" evidence="1">
    <location>
        <begin position="202"/>
        <end position="236"/>
    </location>
</feature>
<feature type="region of interest" description="Disordered" evidence="1">
    <location>
        <begin position="73"/>
        <end position="98"/>
    </location>
</feature>
<evidence type="ECO:0000313" key="2">
    <source>
        <dbReference type="EMBL" id="KAL0636475.1"/>
    </source>
</evidence>
<reference evidence="2 3" key="1">
    <citation type="submission" date="2024-02" db="EMBL/GenBank/DDBJ databases">
        <title>Discinaceae phylogenomics.</title>
        <authorList>
            <person name="Dirks A.C."/>
            <person name="James T.Y."/>
        </authorList>
    </citation>
    <scope>NUCLEOTIDE SEQUENCE [LARGE SCALE GENOMIC DNA]</scope>
    <source>
        <strain evidence="2 3">ACD0624</strain>
    </source>
</reference>
<name>A0ABR3GKZ1_9PEZI</name>
<keyword evidence="3" id="KW-1185">Reference proteome</keyword>
<organism evidence="2 3">
    <name type="scientific">Discina gigas</name>
    <dbReference type="NCBI Taxonomy" id="1032678"/>
    <lineage>
        <taxon>Eukaryota</taxon>
        <taxon>Fungi</taxon>
        <taxon>Dikarya</taxon>
        <taxon>Ascomycota</taxon>
        <taxon>Pezizomycotina</taxon>
        <taxon>Pezizomycetes</taxon>
        <taxon>Pezizales</taxon>
        <taxon>Discinaceae</taxon>
        <taxon>Discina</taxon>
    </lineage>
</organism>
<dbReference type="Proteomes" id="UP001447188">
    <property type="component" value="Unassembled WGS sequence"/>
</dbReference>
<feature type="compositionally biased region" description="Polar residues" evidence="1">
    <location>
        <begin position="661"/>
        <end position="674"/>
    </location>
</feature>
<evidence type="ECO:0000313" key="3">
    <source>
        <dbReference type="Proteomes" id="UP001447188"/>
    </source>
</evidence>
<feature type="compositionally biased region" description="Polar residues" evidence="1">
    <location>
        <begin position="726"/>
        <end position="741"/>
    </location>
</feature>
<feature type="compositionally biased region" description="Basic residues" evidence="1">
    <location>
        <begin position="19"/>
        <end position="31"/>
    </location>
</feature>
<dbReference type="EMBL" id="JBBBZM010000049">
    <property type="protein sequence ID" value="KAL0636475.1"/>
    <property type="molecule type" value="Genomic_DNA"/>
</dbReference>
<feature type="compositionally biased region" description="Low complexity" evidence="1">
    <location>
        <begin position="676"/>
        <end position="689"/>
    </location>
</feature>